<dbReference type="Proteomes" id="UP000035680">
    <property type="component" value="Unassembled WGS sequence"/>
</dbReference>
<evidence type="ECO:0000313" key="2">
    <source>
        <dbReference type="WBParaSite" id="SVE_1155800.1"/>
    </source>
</evidence>
<evidence type="ECO:0000313" key="1">
    <source>
        <dbReference type="Proteomes" id="UP000035680"/>
    </source>
</evidence>
<name>A0A0K0FQ73_STRVS</name>
<sequence>MPVEEIITETDSITSDEIICHKYKIITKYSLFKKSKIFSPNGPNLKCGNSIEPLLPTIQEKLRNHYSDYTESHVHKTDKTALKHNQTPKSKIDKQHLNIEETIKVVSKRINEKINKLHVKKEEVPLSEMKSINILKGIVNDISEILKEYNFGYTNKWLIHDIQANNNISRKKISIYRLTT</sequence>
<organism evidence="1 2">
    <name type="scientific">Strongyloides venezuelensis</name>
    <name type="common">Threadworm</name>
    <dbReference type="NCBI Taxonomy" id="75913"/>
    <lineage>
        <taxon>Eukaryota</taxon>
        <taxon>Metazoa</taxon>
        <taxon>Ecdysozoa</taxon>
        <taxon>Nematoda</taxon>
        <taxon>Chromadorea</taxon>
        <taxon>Rhabditida</taxon>
        <taxon>Tylenchina</taxon>
        <taxon>Panagrolaimomorpha</taxon>
        <taxon>Strongyloidoidea</taxon>
        <taxon>Strongyloididae</taxon>
        <taxon>Strongyloides</taxon>
    </lineage>
</organism>
<protein>
    <submittedName>
        <fullName evidence="2">Uncharacterized protein</fullName>
    </submittedName>
</protein>
<reference evidence="2" key="2">
    <citation type="submission" date="2015-08" db="UniProtKB">
        <authorList>
            <consortium name="WormBaseParasite"/>
        </authorList>
    </citation>
    <scope>IDENTIFICATION</scope>
</reference>
<dbReference type="WBParaSite" id="SVE_1155800.1">
    <property type="protein sequence ID" value="SVE_1155800.1"/>
    <property type="gene ID" value="SVE_1155800"/>
</dbReference>
<proteinExistence type="predicted"/>
<reference evidence="1" key="1">
    <citation type="submission" date="2014-07" db="EMBL/GenBank/DDBJ databases">
        <authorList>
            <person name="Martin A.A"/>
            <person name="De Silva N."/>
        </authorList>
    </citation>
    <scope>NUCLEOTIDE SEQUENCE</scope>
</reference>
<keyword evidence="1" id="KW-1185">Reference proteome</keyword>
<accession>A0A0K0FQ73</accession>
<dbReference type="AlphaFoldDB" id="A0A0K0FQ73"/>